<reference evidence="2 3" key="1">
    <citation type="submission" date="2024-01" db="EMBL/GenBank/DDBJ databases">
        <title>The complete chloroplast genome sequence of Lithospermum erythrorhizon: insights into the phylogenetic relationship among Boraginaceae species and the maternal lineages of purple gromwells.</title>
        <authorList>
            <person name="Okada T."/>
            <person name="Watanabe K."/>
        </authorList>
    </citation>
    <scope>NUCLEOTIDE SEQUENCE [LARGE SCALE GENOMIC DNA]</scope>
</reference>
<dbReference type="Proteomes" id="UP001454036">
    <property type="component" value="Unassembled WGS sequence"/>
</dbReference>
<feature type="compositionally biased region" description="Basic and acidic residues" evidence="1">
    <location>
        <begin position="137"/>
        <end position="164"/>
    </location>
</feature>
<feature type="compositionally biased region" description="Polar residues" evidence="1">
    <location>
        <begin position="55"/>
        <end position="70"/>
    </location>
</feature>
<feature type="compositionally biased region" description="Basic and acidic residues" evidence="1">
    <location>
        <begin position="112"/>
        <end position="128"/>
    </location>
</feature>
<organism evidence="2 3">
    <name type="scientific">Lithospermum erythrorhizon</name>
    <name type="common">Purple gromwell</name>
    <name type="synonym">Lithospermum officinale var. erythrorhizon</name>
    <dbReference type="NCBI Taxonomy" id="34254"/>
    <lineage>
        <taxon>Eukaryota</taxon>
        <taxon>Viridiplantae</taxon>
        <taxon>Streptophyta</taxon>
        <taxon>Embryophyta</taxon>
        <taxon>Tracheophyta</taxon>
        <taxon>Spermatophyta</taxon>
        <taxon>Magnoliopsida</taxon>
        <taxon>eudicotyledons</taxon>
        <taxon>Gunneridae</taxon>
        <taxon>Pentapetalae</taxon>
        <taxon>asterids</taxon>
        <taxon>lamiids</taxon>
        <taxon>Boraginales</taxon>
        <taxon>Boraginaceae</taxon>
        <taxon>Boraginoideae</taxon>
        <taxon>Lithospermeae</taxon>
        <taxon>Lithospermum</taxon>
    </lineage>
</organism>
<comment type="caution">
    <text evidence="2">The sequence shown here is derived from an EMBL/GenBank/DDBJ whole genome shotgun (WGS) entry which is preliminary data.</text>
</comment>
<evidence type="ECO:0000313" key="2">
    <source>
        <dbReference type="EMBL" id="GAA0153388.1"/>
    </source>
</evidence>
<sequence>MDVPPTSDNIGKNPNPLSTSDAKVDNAETLGGSLMDRDGSYHGPQGVEVEAASVKDTSNMSRPKSHNSVDPTVAEILTNLGKGIVGDNDDVVVVSETASRRRTRASGAALKTKREAAGLEEEKSKSGEPIDLEELESLNKKEKAAEKGKGKRPCFEKSKGESVPKKRKGINISEPAQGKAKDKFVVDDAEDSEEDDVVYLAKRKFKGKIKLNDDRNRINNRRIVKGIDEVSTEGIMFNFEENEARWNSVRARKITRETAF</sequence>
<proteinExistence type="predicted"/>
<keyword evidence="3" id="KW-1185">Reference proteome</keyword>
<name>A0AAV3PQN7_LITER</name>
<protein>
    <submittedName>
        <fullName evidence="2">Uncharacterized protein</fullName>
    </submittedName>
</protein>
<feature type="region of interest" description="Disordered" evidence="1">
    <location>
        <begin position="1"/>
        <end position="46"/>
    </location>
</feature>
<feature type="region of interest" description="Disordered" evidence="1">
    <location>
        <begin position="98"/>
        <end position="193"/>
    </location>
</feature>
<accession>A0AAV3PQN7</accession>
<gene>
    <name evidence="2" type="ORF">LIER_37668</name>
</gene>
<dbReference type="AlphaFoldDB" id="A0AAV3PQN7"/>
<dbReference type="EMBL" id="BAABME010018311">
    <property type="protein sequence ID" value="GAA0153388.1"/>
    <property type="molecule type" value="Genomic_DNA"/>
</dbReference>
<feature type="region of interest" description="Disordered" evidence="1">
    <location>
        <begin position="53"/>
        <end position="72"/>
    </location>
</feature>
<feature type="compositionally biased region" description="Polar residues" evidence="1">
    <location>
        <begin position="1"/>
        <end position="21"/>
    </location>
</feature>
<evidence type="ECO:0000256" key="1">
    <source>
        <dbReference type="SAM" id="MobiDB-lite"/>
    </source>
</evidence>
<evidence type="ECO:0000313" key="3">
    <source>
        <dbReference type="Proteomes" id="UP001454036"/>
    </source>
</evidence>